<accession>A0A0N5BQE7</accession>
<name>A0A0N5BQE7_STREA</name>
<proteinExistence type="predicted"/>
<evidence type="ECO:0000313" key="3">
    <source>
        <dbReference type="WBParaSite" id="SPAL_0000811200.1"/>
    </source>
</evidence>
<dbReference type="Proteomes" id="UP000046392">
    <property type="component" value="Unplaced"/>
</dbReference>
<dbReference type="AlphaFoldDB" id="A0A0N5BQE7"/>
<evidence type="ECO:0000259" key="1">
    <source>
        <dbReference type="PROSITE" id="PS50181"/>
    </source>
</evidence>
<dbReference type="InterPro" id="IPR001810">
    <property type="entry name" value="F-box_dom"/>
</dbReference>
<keyword evidence="2" id="KW-1185">Reference proteome</keyword>
<sequence>MDFLSLPDQFKLPILKKLHWKDLNNLKLVCRDLCLTVLRNIEELDRPKVEYLKIYYGENKIFGVDYCSKCPTNIGDNVVPHRIDFNDDREYEIFLKDKDFTDIKKLVFLDVENDELIIIENNTDNRRRIFNYDNFDVILSDGTFEYLLIKICKSKNFGGIPFNGTLLKKESLEKMGLFEGCGLYLILKQITDSIICGNTMGEYENVLIDAVRLNFVKILNHISNYRCDIEEFECSICQSGEIISVKDKAYYMDYTKL</sequence>
<organism evidence="2 3">
    <name type="scientific">Strongyloides papillosus</name>
    <name type="common">Intestinal threadworm</name>
    <dbReference type="NCBI Taxonomy" id="174720"/>
    <lineage>
        <taxon>Eukaryota</taxon>
        <taxon>Metazoa</taxon>
        <taxon>Ecdysozoa</taxon>
        <taxon>Nematoda</taxon>
        <taxon>Chromadorea</taxon>
        <taxon>Rhabditida</taxon>
        <taxon>Tylenchina</taxon>
        <taxon>Panagrolaimomorpha</taxon>
        <taxon>Strongyloidoidea</taxon>
        <taxon>Strongyloididae</taxon>
        <taxon>Strongyloides</taxon>
    </lineage>
</organism>
<reference evidence="3" key="1">
    <citation type="submission" date="2017-02" db="UniProtKB">
        <authorList>
            <consortium name="WormBaseParasite"/>
        </authorList>
    </citation>
    <scope>IDENTIFICATION</scope>
</reference>
<protein>
    <submittedName>
        <fullName evidence="3">F-box domain-containing protein</fullName>
    </submittedName>
</protein>
<dbReference type="WBParaSite" id="SPAL_0000811200.1">
    <property type="protein sequence ID" value="SPAL_0000811200.1"/>
    <property type="gene ID" value="SPAL_0000811200"/>
</dbReference>
<feature type="domain" description="F-box" evidence="1">
    <location>
        <begin position="1"/>
        <end position="54"/>
    </location>
</feature>
<evidence type="ECO:0000313" key="2">
    <source>
        <dbReference type="Proteomes" id="UP000046392"/>
    </source>
</evidence>
<dbReference type="PROSITE" id="PS50181">
    <property type="entry name" value="FBOX"/>
    <property type="match status" value="1"/>
</dbReference>